<evidence type="ECO:0000313" key="3">
    <source>
        <dbReference type="Proteomes" id="UP000005868"/>
    </source>
</evidence>
<evidence type="ECO:0000313" key="2">
    <source>
        <dbReference type="EMBL" id="AER65867.1"/>
    </source>
</evidence>
<evidence type="ECO:0000256" key="1">
    <source>
        <dbReference type="SAM" id="MobiDB-lite"/>
    </source>
</evidence>
<organism evidence="2 3">
    <name type="scientific">Thermovirga lienii (strain ATCC BAA-1197 / DSM 17291 / Cas60314)</name>
    <dbReference type="NCBI Taxonomy" id="580340"/>
    <lineage>
        <taxon>Bacteria</taxon>
        <taxon>Thermotogati</taxon>
        <taxon>Synergistota</taxon>
        <taxon>Synergistia</taxon>
        <taxon>Synergistales</taxon>
        <taxon>Thermovirgaceae</taxon>
        <taxon>Thermovirga</taxon>
    </lineage>
</organism>
<reference evidence="3" key="1">
    <citation type="submission" date="2011-10" db="EMBL/GenBank/DDBJ databases">
        <title>The complete genome of chromosome of Thermovirga lienii DSM 17291.</title>
        <authorList>
            <consortium name="US DOE Joint Genome Institute (JGI-PGF)"/>
            <person name="Lucas S."/>
            <person name="Copeland A."/>
            <person name="Lapidus A."/>
            <person name="Glavina del Rio T."/>
            <person name="Dalin E."/>
            <person name="Tice H."/>
            <person name="Bruce D."/>
            <person name="Goodwin L."/>
            <person name="Pitluck S."/>
            <person name="Peters L."/>
            <person name="Mikhailova N."/>
            <person name="Saunders E."/>
            <person name="Kyrpides N."/>
            <person name="Mavromatis K."/>
            <person name="Ivanova N."/>
            <person name="Last F.I."/>
            <person name="Brettin T."/>
            <person name="Detter J.C."/>
            <person name="Han C."/>
            <person name="Larimer F."/>
            <person name="Land M."/>
            <person name="Hauser L."/>
            <person name="Markowitz V."/>
            <person name="Cheng J.-F."/>
            <person name="Hugenholtz P."/>
            <person name="Woyke T."/>
            <person name="Wu D."/>
            <person name="Spring S."/>
            <person name="Schroeder M."/>
            <person name="Brambilla E.-M."/>
            <person name="Klenk H.-P."/>
            <person name="Eisen J.A."/>
        </authorList>
    </citation>
    <scope>NUCLEOTIDE SEQUENCE [LARGE SCALE GENOMIC DNA]</scope>
    <source>
        <strain evidence="3">ATCC BAA-1197 / DSM 17291 / Cas60314</strain>
    </source>
</reference>
<proteinExistence type="predicted"/>
<name>G7V5W2_THELD</name>
<dbReference type="Proteomes" id="UP000005868">
    <property type="component" value="Chromosome"/>
</dbReference>
<protein>
    <submittedName>
        <fullName evidence="2">Uncharacterized protein</fullName>
    </submittedName>
</protein>
<reference evidence="2 3" key="2">
    <citation type="journal article" date="2012" name="Stand. Genomic Sci.">
        <title>Genome sequence of the moderately thermophilic, amino-acid-degrading and sulfur-reducing bacterium Thermovirga lienii type strain (Cas60314(T)).</title>
        <authorList>
            <person name="Goker M."/>
            <person name="Saunders E."/>
            <person name="Lapidus A."/>
            <person name="Nolan M."/>
            <person name="Lucas S."/>
            <person name="Hammon N."/>
            <person name="Deshpande S."/>
            <person name="Cheng J.F."/>
            <person name="Han C."/>
            <person name="Tapia R."/>
            <person name="Goodwin L.A."/>
            <person name="Pitluck S."/>
            <person name="Liolios K."/>
            <person name="Mavromatis K."/>
            <person name="Pagani I."/>
            <person name="Ivanova N."/>
            <person name="Mikhailova N."/>
            <person name="Pati A."/>
            <person name="Chen A."/>
            <person name="Palaniappan K."/>
            <person name="Land M."/>
            <person name="Chang Y.J."/>
            <person name="Jeffries C.D."/>
            <person name="Brambilla E.M."/>
            <person name="Rohde M."/>
            <person name="Spring S."/>
            <person name="Detter J.C."/>
            <person name="Woyke T."/>
            <person name="Bristow J."/>
            <person name="Eisen J.A."/>
            <person name="Markowitz V."/>
            <person name="Hugenholtz P."/>
            <person name="Kyrpides N.C."/>
            <person name="Klenk H.P."/>
        </authorList>
    </citation>
    <scope>NUCLEOTIDE SEQUENCE [LARGE SCALE GENOMIC DNA]</scope>
    <source>
        <strain evidence="3">ATCC BAA-1197 / DSM 17291 / Cas60314</strain>
    </source>
</reference>
<gene>
    <name evidence="2" type="ordered locus">Tlie_0121</name>
</gene>
<dbReference type="STRING" id="580340.Tlie_0121"/>
<dbReference type="KEGG" id="tli:Tlie_0121"/>
<dbReference type="HOGENOM" id="CLU_2195693_0_0_0"/>
<accession>G7V5W2</accession>
<feature type="region of interest" description="Disordered" evidence="1">
    <location>
        <begin position="1"/>
        <end position="25"/>
    </location>
</feature>
<dbReference type="EMBL" id="CP003096">
    <property type="protein sequence ID" value="AER65867.1"/>
    <property type="molecule type" value="Genomic_DNA"/>
</dbReference>
<sequence>MDDQGRIERKPPVAPTRKPTLYTSETPAKQAKLSYAHHEYNIGNLKWVAQILEGTLRAFGRNVKLKVKEEHIEAYEGNKNIFSISYDEAFRKVEEIRLILSSLVDREA</sequence>
<feature type="compositionally biased region" description="Basic and acidic residues" evidence="1">
    <location>
        <begin position="1"/>
        <end position="11"/>
    </location>
</feature>
<keyword evidence="3" id="KW-1185">Reference proteome</keyword>
<dbReference type="AlphaFoldDB" id="G7V5W2"/>